<sequence>MKPIFDLEMEATEEYESEVSSQVASNIHETSSRACSDSHTNSSNVTNPIAIRPLSNAISLDYLLSDIFCTVRHACKGNDARLIIIFSKLLDLL</sequence>
<organism evidence="2 3">
    <name type="scientific">Lupinus albus</name>
    <name type="common">White lupine</name>
    <name type="synonym">Lupinus termis</name>
    <dbReference type="NCBI Taxonomy" id="3870"/>
    <lineage>
        <taxon>Eukaryota</taxon>
        <taxon>Viridiplantae</taxon>
        <taxon>Streptophyta</taxon>
        <taxon>Embryophyta</taxon>
        <taxon>Tracheophyta</taxon>
        <taxon>Spermatophyta</taxon>
        <taxon>Magnoliopsida</taxon>
        <taxon>eudicotyledons</taxon>
        <taxon>Gunneridae</taxon>
        <taxon>Pentapetalae</taxon>
        <taxon>rosids</taxon>
        <taxon>fabids</taxon>
        <taxon>Fabales</taxon>
        <taxon>Fabaceae</taxon>
        <taxon>Papilionoideae</taxon>
        <taxon>50 kb inversion clade</taxon>
        <taxon>genistoids sensu lato</taxon>
        <taxon>core genistoids</taxon>
        <taxon>Genisteae</taxon>
        <taxon>Lupinus</taxon>
    </lineage>
</organism>
<evidence type="ECO:0000313" key="3">
    <source>
        <dbReference type="Proteomes" id="UP000447434"/>
    </source>
</evidence>
<dbReference type="Proteomes" id="UP000447434">
    <property type="component" value="Chromosome 15"/>
</dbReference>
<evidence type="ECO:0000256" key="1">
    <source>
        <dbReference type="SAM" id="MobiDB-lite"/>
    </source>
</evidence>
<dbReference type="OrthoDB" id="10565229at2759"/>
<accession>A0A6A4PDV4</accession>
<dbReference type="AlphaFoldDB" id="A0A6A4PDV4"/>
<keyword evidence="3" id="KW-1185">Reference proteome</keyword>
<reference evidence="3" key="1">
    <citation type="journal article" date="2020" name="Nat. Commun.">
        <title>Genome sequence of the cluster root forming white lupin.</title>
        <authorList>
            <person name="Hufnagel B."/>
            <person name="Marques A."/>
            <person name="Soriano A."/>
            <person name="Marques L."/>
            <person name="Divol F."/>
            <person name="Doumas P."/>
            <person name="Sallet E."/>
            <person name="Mancinotti D."/>
            <person name="Carrere S."/>
            <person name="Marande W."/>
            <person name="Arribat S."/>
            <person name="Keller J."/>
            <person name="Huneau C."/>
            <person name="Blein T."/>
            <person name="Aime D."/>
            <person name="Laguerre M."/>
            <person name="Taylor J."/>
            <person name="Schubert V."/>
            <person name="Nelson M."/>
            <person name="Geu-Flores F."/>
            <person name="Crespi M."/>
            <person name="Gallardo-Guerrero K."/>
            <person name="Delaux P.-M."/>
            <person name="Salse J."/>
            <person name="Berges H."/>
            <person name="Guyot R."/>
            <person name="Gouzy J."/>
            <person name="Peret B."/>
        </authorList>
    </citation>
    <scope>NUCLEOTIDE SEQUENCE [LARGE SCALE GENOMIC DNA]</scope>
    <source>
        <strain evidence="3">cv. Amiga</strain>
    </source>
</reference>
<protein>
    <submittedName>
        <fullName evidence="2">Uncharacterized protein</fullName>
    </submittedName>
</protein>
<proteinExistence type="predicted"/>
<name>A0A6A4PDV4_LUPAL</name>
<comment type="caution">
    <text evidence="2">The sequence shown here is derived from an EMBL/GenBank/DDBJ whole genome shotgun (WGS) entry which is preliminary data.</text>
</comment>
<feature type="region of interest" description="Disordered" evidence="1">
    <location>
        <begin position="18"/>
        <end position="46"/>
    </location>
</feature>
<gene>
    <name evidence="2" type="ORF">Lalb_Chr15g0085031</name>
</gene>
<evidence type="ECO:0000313" key="2">
    <source>
        <dbReference type="EMBL" id="KAE9598818.1"/>
    </source>
</evidence>
<dbReference type="EMBL" id="WOCE01000015">
    <property type="protein sequence ID" value="KAE9598818.1"/>
    <property type="molecule type" value="Genomic_DNA"/>
</dbReference>